<protein>
    <submittedName>
        <fullName evidence="4">Uncharacterized protein</fullName>
    </submittedName>
</protein>
<sequence length="452" mass="48758">MRSLSLVAGLTLVCTGPVAAIVVADGSPCSNSCGNVLDATTTSDIVCSDGDYATNTTGQLFKQCADCEMTSNYYRNENDTDMGAALCMLFFFFTYNLRYTLSHCFFGISSDDVLQDNPCLTRTSCGDFRPGTVYKNLSTDVGPYEYCDVWPADEFDNFNQCKACLDTYEKPFLSNFITALQAGCEQKPVPGVSVALHGNIFSDTNVTVASPTPQVSVDPSWFDQGPITSGAIAGIVAAGIVVSLVLAGCFIVWRGKRRRRTFLENYNKSLSTSAVSKNPRGKGWPSPLQIQGMKDMSSDTPLSQRPLRTWDDSPQSAFSDQQFPRYFSPYSSQYTSPVSASDQQQHHPMHSWPVLGGYRDSPPVPQPAPTTSHQDPPASPRRSIGLAIGAASPVDTGARSTETEAVTESYELQPVDGGAADTPPSQRGRLHSPTHSAGSFRNFSARLSGDAA</sequence>
<feature type="signal peptide" evidence="3">
    <location>
        <begin position="1"/>
        <end position="20"/>
    </location>
</feature>
<gene>
    <name evidence="4" type="ORF">GMORB2_4565</name>
</gene>
<reference evidence="4" key="1">
    <citation type="submission" date="2020-03" db="EMBL/GenBank/DDBJ databases">
        <title>Site-based positive gene gene selection in Geosmithia morbida across the United States reveals a broad range of putative effectors and factors for local host and environmental adapation.</title>
        <authorList>
            <person name="Onufrak A."/>
            <person name="Murdoch R.W."/>
            <person name="Gazis R."/>
            <person name="Huff M."/>
            <person name="Staton M."/>
            <person name="Klingeman W."/>
            <person name="Hadziabdic D."/>
        </authorList>
    </citation>
    <scope>NUCLEOTIDE SEQUENCE</scope>
    <source>
        <strain evidence="4">1262</strain>
    </source>
</reference>
<feature type="compositionally biased region" description="Polar residues" evidence="1">
    <location>
        <begin position="433"/>
        <end position="442"/>
    </location>
</feature>
<keyword evidence="2" id="KW-0812">Transmembrane</keyword>
<dbReference type="OrthoDB" id="5239590at2759"/>
<name>A0A9P5D0P6_9HYPO</name>
<evidence type="ECO:0000256" key="1">
    <source>
        <dbReference type="SAM" id="MobiDB-lite"/>
    </source>
</evidence>
<keyword evidence="2" id="KW-1133">Transmembrane helix</keyword>
<dbReference type="Proteomes" id="UP000749293">
    <property type="component" value="Unassembled WGS sequence"/>
</dbReference>
<dbReference type="EMBL" id="JAANYQ010000022">
    <property type="protein sequence ID" value="KAF4119656.1"/>
    <property type="molecule type" value="Genomic_DNA"/>
</dbReference>
<feature type="region of interest" description="Disordered" evidence="1">
    <location>
        <begin position="334"/>
        <end position="452"/>
    </location>
</feature>
<feature type="compositionally biased region" description="Polar residues" evidence="1">
    <location>
        <begin position="312"/>
        <end position="322"/>
    </location>
</feature>
<keyword evidence="3" id="KW-0732">Signal</keyword>
<feature type="chain" id="PRO_5040322908" evidence="3">
    <location>
        <begin position="21"/>
        <end position="452"/>
    </location>
</feature>
<feature type="region of interest" description="Disordered" evidence="1">
    <location>
        <begin position="272"/>
        <end position="322"/>
    </location>
</feature>
<dbReference type="AlphaFoldDB" id="A0A9P5D0P6"/>
<organism evidence="4 5">
    <name type="scientific">Geosmithia morbida</name>
    <dbReference type="NCBI Taxonomy" id="1094350"/>
    <lineage>
        <taxon>Eukaryota</taxon>
        <taxon>Fungi</taxon>
        <taxon>Dikarya</taxon>
        <taxon>Ascomycota</taxon>
        <taxon>Pezizomycotina</taxon>
        <taxon>Sordariomycetes</taxon>
        <taxon>Hypocreomycetidae</taxon>
        <taxon>Hypocreales</taxon>
        <taxon>Bionectriaceae</taxon>
        <taxon>Geosmithia</taxon>
    </lineage>
</organism>
<feature type="compositionally biased region" description="Polar residues" evidence="1">
    <location>
        <begin position="334"/>
        <end position="343"/>
    </location>
</feature>
<evidence type="ECO:0000256" key="3">
    <source>
        <dbReference type="SAM" id="SignalP"/>
    </source>
</evidence>
<evidence type="ECO:0000313" key="5">
    <source>
        <dbReference type="Proteomes" id="UP000749293"/>
    </source>
</evidence>
<dbReference type="GeneID" id="55970793"/>
<feature type="transmembrane region" description="Helical" evidence="2">
    <location>
        <begin position="231"/>
        <end position="253"/>
    </location>
</feature>
<proteinExistence type="predicted"/>
<dbReference type="RefSeq" id="XP_035318308.1">
    <property type="nucleotide sequence ID" value="XM_035466539.1"/>
</dbReference>
<accession>A0A9P5D0P6</accession>
<evidence type="ECO:0000313" key="4">
    <source>
        <dbReference type="EMBL" id="KAF4119656.1"/>
    </source>
</evidence>
<keyword evidence="5" id="KW-1185">Reference proteome</keyword>
<comment type="caution">
    <text evidence="4">The sequence shown here is derived from an EMBL/GenBank/DDBJ whole genome shotgun (WGS) entry which is preliminary data.</text>
</comment>
<evidence type="ECO:0000256" key="2">
    <source>
        <dbReference type="SAM" id="Phobius"/>
    </source>
</evidence>
<keyword evidence="2" id="KW-0472">Membrane</keyword>